<feature type="chain" id="PRO_5046337637" description="Formylglycine-generating enzyme required for sulfatase activity" evidence="1">
    <location>
        <begin position="28"/>
        <end position="502"/>
    </location>
</feature>
<dbReference type="InterPro" id="IPR005532">
    <property type="entry name" value="SUMF_dom"/>
</dbReference>
<dbReference type="Proteomes" id="UP000632339">
    <property type="component" value="Unassembled WGS sequence"/>
</dbReference>
<dbReference type="Gene3D" id="3.90.1580.10">
    <property type="entry name" value="paralog of FGE (formylglycine-generating enzyme)"/>
    <property type="match status" value="1"/>
</dbReference>
<dbReference type="EMBL" id="BMLI01000004">
    <property type="protein sequence ID" value="GGN12418.1"/>
    <property type="molecule type" value="Genomic_DNA"/>
</dbReference>
<evidence type="ECO:0000313" key="5">
    <source>
        <dbReference type="Proteomes" id="UP000632339"/>
    </source>
</evidence>
<dbReference type="Pfam" id="PF06283">
    <property type="entry name" value="ThuA"/>
    <property type="match status" value="1"/>
</dbReference>
<name>A0ABQ2ILV8_9BACT</name>
<dbReference type="PANTHER" id="PTHR23150:SF19">
    <property type="entry name" value="FORMYLGLYCINE-GENERATING ENZYME"/>
    <property type="match status" value="1"/>
</dbReference>
<comment type="caution">
    <text evidence="4">The sequence shown here is derived from an EMBL/GenBank/DDBJ whole genome shotgun (WGS) entry which is preliminary data.</text>
</comment>
<protein>
    <recommendedName>
        <fullName evidence="6">Formylglycine-generating enzyme required for sulfatase activity</fullName>
    </recommendedName>
</protein>
<evidence type="ECO:0000259" key="3">
    <source>
        <dbReference type="Pfam" id="PF06283"/>
    </source>
</evidence>
<proteinExistence type="predicted"/>
<dbReference type="Pfam" id="PF03781">
    <property type="entry name" value="FGE-sulfatase"/>
    <property type="match status" value="1"/>
</dbReference>
<evidence type="ECO:0000313" key="4">
    <source>
        <dbReference type="EMBL" id="GGN12418.1"/>
    </source>
</evidence>
<evidence type="ECO:0000256" key="1">
    <source>
        <dbReference type="SAM" id="SignalP"/>
    </source>
</evidence>
<dbReference type="InterPro" id="IPR051043">
    <property type="entry name" value="Sulfatase_Mod_Factor_Kinase"/>
</dbReference>
<dbReference type="InterPro" id="IPR029010">
    <property type="entry name" value="ThuA-like"/>
</dbReference>
<keyword evidence="5" id="KW-1185">Reference proteome</keyword>
<dbReference type="InterPro" id="IPR029062">
    <property type="entry name" value="Class_I_gatase-like"/>
</dbReference>
<dbReference type="InterPro" id="IPR042095">
    <property type="entry name" value="SUMF_sf"/>
</dbReference>
<sequence length="502" mass="55933">MKSPDNYLRYLHRIAIALCLLTAPVWAIPCTAQQNSFKVLAFYSGKVEADHIDFSDDARSFFTRLGAENHFTFDVTTDWTNCNDAVLGDYQIVMWLNDFPHTQAQREAFQRYMEGGGGWFGFHVAGYNDKTTKWPWFVRFLGGGVFYSNSWPPVEARLIVDDTTHAVTRGMPAAYGAPVNEWYHWRPSPRENPDVKVLVTLAPSNYPLGIKDILPGGDTPVVWTHTKYNMVYMNMGHGDKVLSDFMQNNMIANALLWLGKRKTGVSRKTLPELRPGDYPELVTVPGGTFRMGSDGNGRDEAPAHSITLKNFSIAKTETTVAQWRVFCHATGRAMPDLPGWGWHENHPVVNVSWDDCVAYCHWLSAQTGRRYRLPTEAEWEFAAAGGAQAHGNAFSGAAEIDSVGWYAATGYGTKPVATKKPNELGLFDMTGNVWEWVSDWYDAAYYAASPAADPAGPANGVYKVYRGGAWSVPASNCRISYRNVVPPSSSNFNRGFRIAADF</sequence>
<dbReference type="RefSeq" id="WP_019945264.1">
    <property type="nucleotide sequence ID" value="NZ_BMLI01000004.1"/>
</dbReference>
<dbReference type="SUPFAM" id="SSF52317">
    <property type="entry name" value="Class I glutamine amidotransferase-like"/>
    <property type="match status" value="1"/>
</dbReference>
<feature type="signal peptide" evidence="1">
    <location>
        <begin position="1"/>
        <end position="27"/>
    </location>
</feature>
<reference evidence="5" key="1">
    <citation type="journal article" date="2019" name="Int. J. Syst. Evol. Microbiol.">
        <title>The Global Catalogue of Microorganisms (GCM) 10K type strain sequencing project: providing services to taxonomists for standard genome sequencing and annotation.</title>
        <authorList>
            <consortium name="The Broad Institute Genomics Platform"/>
            <consortium name="The Broad Institute Genome Sequencing Center for Infectious Disease"/>
            <person name="Wu L."/>
            <person name="Ma J."/>
        </authorList>
    </citation>
    <scope>NUCLEOTIDE SEQUENCE [LARGE SCALE GENOMIC DNA]</scope>
    <source>
        <strain evidence="5">CGMCC 1.6375</strain>
    </source>
</reference>
<evidence type="ECO:0008006" key="6">
    <source>
        <dbReference type="Google" id="ProtNLM"/>
    </source>
</evidence>
<evidence type="ECO:0000259" key="2">
    <source>
        <dbReference type="Pfam" id="PF03781"/>
    </source>
</evidence>
<gene>
    <name evidence="4" type="ORF">GCM10010967_55600</name>
</gene>
<keyword evidence="1" id="KW-0732">Signal</keyword>
<organism evidence="4 5">
    <name type="scientific">Dyadobacter beijingensis</name>
    <dbReference type="NCBI Taxonomy" id="365489"/>
    <lineage>
        <taxon>Bacteria</taxon>
        <taxon>Pseudomonadati</taxon>
        <taxon>Bacteroidota</taxon>
        <taxon>Cytophagia</taxon>
        <taxon>Cytophagales</taxon>
        <taxon>Spirosomataceae</taxon>
        <taxon>Dyadobacter</taxon>
    </lineage>
</organism>
<feature type="domain" description="ThuA-like" evidence="3">
    <location>
        <begin position="54"/>
        <end position="257"/>
    </location>
</feature>
<dbReference type="InterPro" id="IPR016187">
    <property type="entry name" value="CTDL_fold"/>
</dbReference>
<accession>A0ABQ2ILV8</accession>
<dbReference type="Gene3D" id="3.40.50.880">
    <property type="match status" value="1"/>
</dbReference>
<feature type="domain" description="Sulfatase-modifying factor enzyme-like" evidence="2">
    <location>
        <begin position="278"/>
        <end position="499"/>
    </location>
</feature>
<dbReference type="SUPFAM" id="SSF56436">
    <property type="entry name" value="C-type lectin-like"/>
    <property type="match status" value="1"/>
</dbReference>
<dbReference type="PANTHER" id="PTHR23150">
    <property type="entry name" value="SULFATASE MODIFYING FACTOR 1, 2"/>
    <property type="match status" value="1"/>
</dbReference>